<dbReference type="UniPathway" id="UPA00253">
    <property type="reaction ID" value="UER00331"/>
</dbReference>
<comment type="subunit">
    <text evidence="4">Hexamer formed by 3 homodimers.</text>
</comment>
<proteinExistence type="inferred from homology"/>
<dbReference type="Proteomes" id="UP000094769">
    <property type="component" value="Unassembled WGS sequence"/>
</dbReference>
<dbReference type="GO" id="GO:0009435">
    <property type="term" value="P:NAD+ biosynthetic process"/>
    <property type="evidence" value="ECO:0007669"/>
    <property type="project" value="UniProtKB-UniPathway"/>
</dbReference>
<dbReference type="InterPro" id="IPR037128">
    <property type="entry name" value="Quinolinate_PRibosylTase_N_sf"/>
</dbReference>
<dbReference type="CDD" id="cd01572">
    <property type="entry name" value="QPRTase"/>
    <property type="match status" value="1"/>
</dbReference>
<dbReference type="SUPFAM" id="SSF54675">
    <property type="entry name" value="Nicotinate/Quinolinate PRTase N-terminal domain-like"/>
    <property type="match status" value="1"/>
</dbReference>
<evidence type="ECO:0000256" key="11">
    <source>
        <dbReference type="ARBA" id="ARBA00069173"/>
    </source>
</evidence>
<dbReference type="Pfam" id="PF02749">
    <property type="entry name" value="QRPTase_N"/>
    <property type="match status" value="1"/>
</dbReference>
<feature type="domain" description="Quinolinate phosphoribosyl transferase C-terminal" evidence="14">
    <location>
        <begin position="113"/>
        <end position="276"/>
    </location>
</feature>
<evidence type="ECO:0000256" key="1">
    <source>
        <dbReference type="ARBA" id="ARBA00003237"/>
    </source>
</evidence>
<protein>
    <recommendedName>
        <fullName evidence="11">Probable nicotinate-nucleotide pyrophosphorylase [carboxylating]</fullName>
        <ecNumber evidence="5">2.4.2.19</ecNumber>
    </recommendedName>
    <alternativeName>
        <fullName evidence="9">Quinolinate phosphoribosyltransferase [decarboxylating]</fullName>
    </alternativeName>
</protein>
<comment type="function">
    <text evidence="1">Involved in the catabolism of quinolinic acid (QA).</text>
</comment>
<comment type="caution">
    <text evidence="16">The sequence shown here is derived from an EMBL/GenBank/DDBJ whole genome shotgun (WGS) entry which is preliminary data.</text>
</comment>
<dbReference type="NCBIfam" id="TIGR00078">
    <property type="entry name" value="nadC"/>
    <property type="match status" value="1"/>
</dbReference>
<evidence type="ECO:0000256" key="12">
    <source>
        <dbReference type="PIRNR" id="PIRNR006250"/>
    </source>
</evidence>
<gene>
    <name evidence="16" type="primary">nadC</name>
    <name evidence="16" type="ORF">CODIS_13580</name>
</gene>
<dbReference type="InterPro" id="IPR022412">
    <property type="entry name" value="Quinolinate_PRibosylTrfase_N"/>
</dbReference>
<evidence type="ECO:0000256" key="13">
    <source>
        <dbReference type="PIRSR" id="PIRSR006250-1"/>
    </source>
</evidence>
<evidence type="ECO:0000256" key="2">
    <source>
        <dbReference type="ARBA" id="ARBA00004893"/>
    </source>
</evidence>
<dbReference type="SUPFAM" id="SSF51690">
    <property type="entry name" value="Nicotinate/Quinolinate PRTase C-terminal domain-like"/>
    <property type="match status" value="1"/>
</dbReference>
<dbReference type="Gene3D" id="3.20.20.70">
    <property type="entry name" value="Aldolase class I"/>
    <property type="match status" value="1"/>
</dbReference>
<dbReference type="GO" id="GO:0034213">
    <property type="term" value="P:quinolinate catabolic process"/>
    <property type="evidence" value="ECO:0007669"/>
    <property type="project" value="TreeGrafter"/>
</dbReference>
<feature type="binding site" evidence="13">
    <location>
        <position position="157"/>
    </location>
    <ligand>
        <name>substrate</name>
    </ligand>
</feature>
<keyword evidence="7 12" id="KW-0328">Glycosyltransferase</keyword>
<dbReference type="FunFam" id="3.90.1170.20:FF:000001">
    <property type="entry name" value="Nicotinate-nucleotide diphosphorylase (Carboxylating)"/>
    <property type="match status" value="1"/>
</dbReference>
<feature type="binding site" evidence="13">
    <location>
        <begin position="133"/>
        <end position="135"/>
    </location>
    <ligand>
        <name>substrate</name>
    </ligand>
</feature>
<dbReference type="PANTHER" id="PTHR32179">
    <property type="entry name" value="NICOTINATE-NUCLEOTIDE PYROPHOSPHORYLASE [CARBOXYLATING]"/>
    <property type="match status" value="1"/>
</dbReference>
<keyword evidence="8 12" id="KW-0808">Transferase</keyword>
<evidence type="ECO:0000256" key="4">
    <source>
        <dbReference type="ARBA" id="ARBA00011218"/>
    </source>
</evidence>
<evidence type="ECO:0000259" key="14">
    <source>
        <dbReference type="Pfam" id="PF01729"/>
    </source>
</evidence>
<dbReference type="RefSeq" id="WP_069122557.1">
    <property type="nucleotide sequence ID" value="NZ_MARB01000006.1"/>
</dbReference>
<dbReference type="InterPro" id="IPR027277">
    <property type="entry name" value="NadC/ModD"/>
</dbReference>
<keyword evidence="6" id="KW-0662">Pyridine nucleotide biosynthesis</keyword>
<dbReference type="EMBL" id="MARB01000006">
    <property type="protein sequence ID" value="ODJ88352.1"/>
    <property type="molecule type" value="Genomic_DNA"/>
</dbReference>
<evidence type="ECO:0000256" key="10">
    <source>
        <dbReference type="ARBA" id="ARBA00047445"/>
    </source>
</evidence>
<dbReference type="InterPro" id="IPR013785">
    <property type="entry name" value="Aldolase_TIM"/>
</dbReference>
<feature type="binding site" evidence="13">
    <location>
        <position position="218"/>
    </location>
    <ligand>
        <name>substrate</name>
    </ligand>
</feature>
<comment type="catalytic activity">
    <reaction evidence="10">
        <text>nicotinate beta-D-ribonucleotide + CO2 + diphosphate = quinolinate + 5-phospho-alpha-D-ribose 1-diphosphate + 2 H(+)</text>
        <dbReference type="Rhea" id="RHEA:12733"/>
        <dbReference type="ChEBI" id="CHEBI:15378"/>
        <dbReference type="ChEBI" id="CHEBI:16526"/>
        <dbReference type="ChEBI" id="CHEBI:29959"/>
        <dbReference type="ChEBI" id="CHEBI:33019"/>
        <dbReference type="ChEBI" id="CHEBI:57502"/>
        <dbReference type="ChEBI" id="CHEBI:58017"/>
        <dbReference type="EC" id="2.4.2.19"/>
    </reaction>
</comment>
<dbReference type="PIRSF" id="PIRSF006250">
    <property type="entry name" value="NadC_ModD"/>
    <property type="match status" value="1"/>
</dbReference>
<evidence type="ECO:0000256" key="3">
    <source>
        <dbReference type="ARBA" id="ARBA00009400"/>
    </source>
</evidence>
<comment type="similarity">
    <text evidence="3 12">Belongs to the NadC/ModD family.</text>
</comment>
<feature type="domain" description="Quinolinate phosphoribosyl transferase N-terminal" evidence="15">
    <location>
        <begin position="26"/>
        <end position="110"/>
    </location>
</feature>
<feature type="binding site" evidence="13">
    <location>
        <begin position="241"/>
        <end position="243"/>
    </location>
    <ligand>
        <name>substrate</name>
    </ligand>
</feature>
<dbReference type="PANTHER" id="PTHR32179:SF3">
    <property type="entry name" value="NICOTINATE-NUCLEOTIDE PYROPHOSPHORYLASE [CARBOXYLATING]"/>
    <property type="match status" value="1"/>
</dbReference>
<evidence type="ECO:0000313" key="17">
    <source>
        <dbReference type="Proteomes" id="UP000094769"/>
    </source>
</evidence>
<evidence type="ECO:0000256" key="8">
    <source>
        <dbReference type="ARBA" id="ARBA00022679"/>
    </source>
</evidence>
<dbReference type="Pfam" id="PF01729">
    <property type="entry name" value="QRPTase_C"/>
    <property type="match status" value="1"/>
</dbReference>
<dbReference type="OrthoDB" id="9782546at2"/>
<evidence type="ECO:0000256" key="9">
    <source>
        <dbReference type="ARBA" id="ARBA00033102"/>
    </source>
</evidence>
<evidence type="ECO:0000256" key="6">
    <source>
        <dbReference type="ARBA" id="ARBA00022642"/>
    </source>
</evidence>
<dbReference type="GO" id="GO:0005737">
    <property type="term" value="C:cytoplasm"/>
    <property type="evidence" value="ECO:0007669"/>
    <property type="project" value="TreeGrafter"/>
</dbReference>
<accession>A0A7Z0VME9</accession>
<organism evidence="16 17">
    <name type="scientific">Candidatus Thiodiazotropha endolucinida</name>
    <dbReference type="NCBI Taxonomy" id="1655433"/>
    <lineage>
        <taxon>Bacteria</taxon>
        <taxon>Pseudomonadati</taxon>
        <taxon>Pseudomonadota</taxon>
        <taxon>Gammaproteobacteria</taxon>
        <taxon>Chromatiales</taxon>
        <taxon>Sedimenticolaceae</taxon>
        <taxon>Candidatus Thiodiazotropha</taxon>
    </lineage>
</organism>
<evidence type="ECO:0000256" key="7">
    <source>
        <dbReference type="ARBA" id="ARBA00022676"/>
    </source>
</evidence>
<feature type="binding site" evidence="13">
    <location>
        <position position="100"/>
    </location>
    <ligand>
        <name>substrate</name>
    </ligand>
</feature>
<dbReference type="InterPro" id="IPR004393">
    <property type="entry name" value="NadC"/>
</dbReference>
<dbReference type="GO" id="GO:0004514">
    <property type="term" value="F:nicotinate-nucleotide diphosphorylase (carboxylating) activity"/>
    <property type="evidence" value="ECO:0007669"/>
    <property type="project" value="UniProtKB-EC"/>
</dbReference>
<evidence type="ECO:0000259" key="15">
    <source>
        <dbReference type="Pfam" id="PF02749"/>
    </source>
</evidence>
<feature type="binding site" evidence="13">
    <location>
        <position position="197"/>
    </location>
    <ligand>
        <name>substrate</name>
    </ligand>
</feature>
<evidence type="ECO:0000256" key="5">
    <source>
        <dbReference type="ARBA" id="ARBA00011944"/>
    </source>
</evidence>
<evidence type="ECO:0000313" key="16">
    <source>
        <dbReference type="EMBL" id="ODJ88352.1"/>
    </source>
</evidence>
<sequence length="280" mass="29920">MSRLPPLNLINEQVGLALSEDLGTGDLTAGLLDEHVLARAHIICRENAVICGVAWVNQVFQQLDGSIELDWRVADGDSVTPGSVLCRLQGNNRSLLSGERTALNYLQTLSATATVTRRFVEAVEGTGVTILDTRKTIPGLRVQQKYAVACGGGRNHRIGLYDAILLKENHVQIAGSIGAALKRANQIAPTGVEIEVEVESLAQLDEALSAGAKRILLDNFGLKMLREAVEMNAGQARLEASGGVDLETIRSIAETGVDDISVGALTKDVRAVDLSMLFID</sequence>
<feature type="binding site" evidence="13">
    <location>
        <begin position="262"/>
        <end position="264"/>
    </location>
    <ligand>
        <name>substrate</name>
    </ligand>
</feature>
<dbReference type="Gene3D" id="3.90.1170.20">
    <property type="entry name" value="Quinolinate phosphoribosyl transferase, N-terminal domain"/>
    <property type="match status" value="1"/>
</dbReference>
<dbReference type="AlphaFoldDB" id="A0A7Z0VME9"/>
<feature type="binding site" evidence="13">
    <location>
        <position position="167"/>
    </location>
    <ligand>
        <name>substrate</name>
    </ligand>
</feature>
<dbReference type="FunFam" id="3.20.20.70:FF:000030">
    <property type="entry name" value="Nicotinate-nucleotide pyrophosphorylase, carboxylating"/>
    <property type="match status" value="1"/>
</dbReference>
<dbReference type="InterPro" id="IPR002638">
    <property type="entry name" value="Quinolinate_PRibosylTrfase_C"/>
</dbReference>
<dbReference type="InterPro" id="IPR036068">
    <property type="entry name" value="Nicotinate_pribotase-like_C"/>
</dbReference>
<reference evidence="16 17" key="1">
    <citation type="submission" date="2016-06" db="EMBL/GenBank/DDBJ databases">
        <title>Genome sequence of endosymbiont of Candidatus Endolucinida thiodiazotropha.</title>
        <authorList>
            <person name="Poehlein A."/>
            <person name="Koenig S."/>
            <person name="Heiden S.E."/>
            <person name="Thuermer A."/>
            <person name="Voget S."/>
            <person name="Daniel R."/>
            <person name="Markert S."/>
            <person name="Gros O."/>
            <person name="Schweder T."/>
        </authorList>
    </citation>
    <scope>NUCLEOTIDE SEQUENCE [LARGE SCALE GENOMIC DNA]</scope>
    <source>
        <strain evidence="16 17">COS</strain>
    </source>
</reference>
<comment type="pathway">
    <text evidence="2">Cofactor biosynthesis; NAD(+) biosynthesis; nicotinate D-ribonucleotide from quinolinate: step 1/1.</text>
</comment>
<keyword evidence="17" id="KW-1185">Reference proteome</keyword>
<dbReference type="EC" id="2.4.2.19" evidence="5"/>
<name>A0A7Z0VME9_9GAMM</name>